<dbReference type="EMBL" id="LAZR01038777">
    <property type="protein sequence ID" value="KKL18680.1"/>
    <property type="molecule type" value="Genomic_DNA"/>
</dbReference>
<evidence type="ECO:0000259" key="1">
    <source>
        <dbReference type="Pfam" id="PF08423"/>
    </source>
</evidence>
<protein>
    <recommendedName>
        <fullName evidence="1">Rad51-like C-terminal domain-containing protein</fullName>
    </recommendedName>
</protein>
<dbReference type="InterPro" id="IPR013632">
    <property type="entry name" value="Rad51_C"/>
</dbReference>
<dbReference type="AlphaFoldDB" id="A0A0F9BAG9"/>
<proteinExistence type="predicted"/>
<name>A0A0F9BAG9_9ZZZZ</name>
<organism evidence="2">
    <name type="scientific">marine sediment metagenome</name>
    <dbReference type="NCBI Taxonomy" id="412755"/>
    <lineage>
        <taxon>unclassified sequences</taxon>
        <taxon>metagenomes</taxon>
        <taxon>ecological metagenomes</taxon>
    </lineage>
</organism>
<comment type="caution">
    <text evidence="2">The sequence shown here is derived from an EMBL/GenBank/DDBJ whole genome shotgun (WGS) entry which is preliminary data.</text>
</comment>
<reference evidence="2" key="1">
    <citation type="journal article" date="2015" name="Nature">
        <title>Complex archaea that bridge the gap between prokaryotes and eukaryotes.</title>
        <authorList>
            <person name="Spang A."/>
            <person name="Saw J.H."/>
            <person name="Jorgensen S.L."/>
            <person name="Zaremba-Niedzwiedzka K."/>
            <person name="Martijn J."/>
            <person name="Lind A.E."/>
            <person name="van Eijk R."/>
            <person name="Schleper C."/>
            <person name="Guy L."/>
            <person name="Ettema T.J."/>
        </authorList>
    </citation>
    <scope>NUCLEOTIDE SEQUENCE</scope>
</reference>
<sequence length="77" mass="8713">KSQEVDNLVGGNLEPGTLTELFGEVRIGKMFSLILKLVPIYIEEIQDAMQNGAKKLIGKFREENLNKIQRNVIQTLK</sequence>
<gene>
    <name evidence="2" type="ORF">LCGC14_2473080</name>
</gene>
<feature type="non-terminal residue" evidence="2">
    <location>
        <position position="1"/>
    </location>
</feature>
<evidence type="ECO:0000313" key="2">
    <source>
        <dbReference type="EMBL" id="KKL18680.1"/>
    </source>
</evidence>
<feature type="domain" description="Rad51-like C-terminal" evidence="1">
    <location>
        <begin position="2"/>
        <end position="30"/>
    </location>
</feature>
<accession>A0A0F9BAG9</accession>
<dbReference type="Pfam" id="PF08423">
    <property type="entry name" value="Rad51"/>
    <property type="match status" value="1"/>
</dbReference>